<feature type="binding site" evidence="11">
    <location>
        <position position="86"/>
    </location>
    <ligand>
        <name>NAD(+)</name>
        <dbReference type="ChEBI" id="CHEBI:57540"/>
    </ligand>
</feature>
<dbReference type="Pfam" id="PF00984">
    <property type="entry name" value="UDPG_MGDP_dh"/>
    <property type="match status" value="1"/>
</dbReference>
<dbReference type="AlphaFoldDB" id="A0A7G9RL33"/>
<feature type="active site" description="Nucleophile" evidence="9">
    <location>
        <position position="277"/>
    </location>
</feature>
<dbReference type="PIRSF" id="PIRSF000124">
    <property type="entry name" value="UDPglc_GDPman_dh"/>
    <property type="match status" value="1"/>
</dbReference>
<feature type="binding site" evidence="10">
    <location>
        <position position="274"/>
    </location>
    <ligand>
        <name>substrate</name>
    </ligand>
</feature>
<keyword evidence="6 8" id="KW-0520">NAD</keyword>
<dbReference type="SUPFAM" id="SSF51735">
    <property type="entry name" value="NAD(P)-binding Rossmann-fold domains"/>
    <property type="match status" value="1"/>
</dbReference>
<dbReference type="UniPathway" id="UPA00038">
    <property type="reaction ID" value="UER00491"/>
</dbReference>
<feature type="binding site" evidence="11">
    <location>
        <position position="165"/>
    </location>
    <ligand>
        <name>NAD(+)</name>
        <dbReference type="ChEBI" id="CHEBI:57540"/>
    </ligand>
</feature>
<evidence type="ECO:0000256" key="11">
    <source>
        <dbReference type="PIRSR" id="PIRSR500134-3"/>
    </source>
</evidence>
<evidence type="ECO:0000256" key="9">
    <source>
        <dbReference type="PIRSR" id="PIRSR500134-1"/>
    </source>
</evidence>
<dbReference type="PANTHER" id="PTHR43750:SF3">
    <property type="entry name" value="UDP-GLUCOSE 6-DEHYDROGENASE TUAD"/>
    <property type="match status" value="1"/>
</dbReference>
<dbReference type="PROSITE" id="PS51257">
    <property type="entry name" value="PROKAR_LIPOPROTEIN"/>
    <property type="match status" value="1"/>
</dbReference>
<dbReference type="EMBL" id="CP060714">
    <property type="protein sequence ID" value="QNN56308.1"/>
    <property type="molecule type" value="Genomic_DNA"/>
</dbReference>
<feature type="binding site" evidence="11">
    <location>
        <position position="30"/>
    </location>
    <ligand>
        <name>NAD(+)</name>
        <dbReference type="ChEBI" id="CHEBI:57540"/>
    </ligand>
</feature>
<dbReference type="InterPro" id="IPR014027">
    <property type="entry name" value="UDP-Glc/GDP-Man_DH_C"/>
</dbReference>
<reference evidence="13 14" key="1">
    <citation type="submission" date="2020-08" db="EMBL/GenBank/DDBJ databases">
        <title>Genome sequence of Diaphorobacter ruginosibacter DSM 27467T.</title>
        <authorList>
            <person name="Hyun D.-W."/>
            <person name="Bae J.-W."/>
        </authorList>
    </citation>
    <scope>NUCLEOTIDE SEQUENCE [LARGE SCALE GENOMIC DNA]</scope>
    <source>
        <strain evidence="13 14">DSM 27467</strain>
    </source>
</reference>
<proteinExistence type="inferred from homology"/>
<gene>
    <name evidence="13" type="ORF">H9K76_17375</name>
</gene>
<evidence type="ECO:0000256" key="3">
    <source>
        <dbReference type="ARBA" id="ARBA00012954"/>
    </source>
</evidence>
<comment type="pathway">
    <text evidence="1">Nucleotide-sugar biosynthesis; UDP-alpha-D-glucuronate biosynthesis; UDP-alpha-D-glucuronate from UDP-alpha-D-glucose: step 1/1.</text>
</comment>
<dbReference type="EC" id="1.1.1.22" evidence="3 8"/>
<feature type="binding site" evidence="11">
    <location>
        <position position="121"/>
    </location>
    <ligand>
        <name>NAD(+)</name>
        <dbReference type="ChEBI" id="CHEBI:57540"/>
    </ligand>
</feature>
<dbReference type="InterPro" id="IPR008927">
    <property type="entry name" value="6-PGluconate_DH-like_C_sf"/>
</dbReference>
<comment type="catalytic activity">
    <reaction evidence="7 8">
        <text>UDP-alpha-D-glucose + 2 NAD(+) + H2O = UDP-alpha-D-glucuronate + 2 NADH + 3 H(+)</text>
        <dbReference type="Rhea" id="RHEA:23596"/>
        <dbReference type="ChEBI" id="CHEBI:15377"/>
        <dbReference type="ChEBI" id="CHEBI:15378"/>
        <dbReference type="ChEBI" id="CHEBI:57540"/>
        <dbReference type="ChEBI" id="CHEBI:57945"/>
        <dbReference type="ChEBI" id="CHEBI:58052"/>
        <dbReference type="ChEBI" id="CHEBI:58885"/>
        <dbReference type="EC" id="1.1.1.22"/>
    </reaction>
</comment>
<accession>A0A7G9RL33</accession>
<feature type="binding site" evidence="10">
    <location>
        <begin position="162"/>
        <end position="165"/>
    </location>
    <ligand>
        <name>substrate</name>
    </ligand>
</feature>
<dbReference type="Pfam" id="PF03720">
    <property type="entry name" value="UDPG_MGDP_dh_C"/>
    <property type="match status" value="1"/>
</dbReference>
<feature type="binding site" evidence="10">
    <location>
        <begin position="266"/>
        <end position="270"/>
    </location>
    <ligand>
        <name>substrate</name>
    </ligand>
</feature>
<dbReference type="SMART" id="SM00984">
    <property type="entry name" value="UDPG_MGDP_dh_C"/>
    <property type="match status" value="1"/>
</dbReference>
<dbReference type="PANTHER" id="PTHR43750">
    <property type="entry name" value="UDP-GLUCOSE 6-DEHYDROGENASE TUAD"/>
    <property type="match status" value="1"/>
</dbReference>
<dbReference type="InterPro" id="IPR028357">
    <property type="entry name" value="UDPglc_DH_bac"/>
</dbReference>
<dbReference type="GO" id="GO:0006065">
    <property type="term" value="P:UDP-glucuronate biosynthetic process"/>
    <property type="evidence" value="ECO:0007669"/>
    <property type="project" value="UniProtKB-UniPathway"/>
</dbReference>
<dbReference type="GO" id="GO:0051287">
    <property type="term" value="F:NAD binding"/>
    <property type="evidence" value="ECO:0007669"/>
    <property type="project" value="InterPro"/>
</dbReference>
<dbReference type="KEGG" id="drg:H9K76_17375"/>
<organism evidence="13 14">
    <name type="scientific">Diaphorobacter ruginosibacter</name>
    <dbReference type="NCBI Taxonomy" id="1715720"/>
    <lineage>
        <taxon>Bacteria</taxon>
        <taxon>Pseudomonadati</taxon>
        <taxon>Pseudomonadota</taxon>
        <taxon>Betaproteobacteria</taxon>
        <taxon>Burkholderiales</taxon>
        <taxon>Comamonadaceae</taxon>
        <taxon>Diaphorobacter</taxon>
    </lineage>
</organism>
<dbReference type="Pfam" id="PF03721">
    <property type="entry name" value="UDPG_MGDP_dh_N"/>
    <property type="match status" value="1"/>
</dbReference>
<dbReference type="InterPro" id="IPR017476">
    <property type="entry name" value="UDP-Glc/GDP-Man"/>
</dbReference>
<dbReference type="InterPro" id="IPR014026">
    <property type="entry name" value="UDP-Glc/GDP-Man_DH_dimer"/>
</dbReference>
<evidence type="ECO:0000259" key="12">
    <source>
        <dbReference type="SMART" id="SM00984"/>
    </source>
</evidence>
<evidence type="ECO:0000256" key="6">
    <source>
        <dbReference type="ARBA" id="ARBA00023027"/>
    </source>
</evidence>
<evidence type="ECO:0000256" key="5">
    <source>
        <dbReference type="ARBA" id="ARBA00023002"/>
    </source>
</evidence>
<feature type="binding site" evidence="11">
    <location>
        <position position="35"/>
    </location>
    <ligand>
        <name>NAD(+)</name>
        <dbReference type="ChEBI" id="CHEBI:57540"/>
    </ligand>
</feature>
<dbReference type="NCBIfam" id="TIGR03026">
    <property type="entry name" value="NDP-sugDHase"/>
    <property type="match status" value="1"/>
</dbReference>
<sequence>MKITIVGAGYVGLVSAACFAELGNHVVCVDRDAGRVERLRKAEVPIFEPGLGELITKNLAAGRITFTTDMKAGVRHADILFIAVGTPPAGDSSADISQVLAVAGEIGEHLSRFLVIVDKSTVPVGTADRVRETVLNALRQRGSKSGAARRLPDFAVVSNPEFLKEGAAVEDFMRPDRVVIGVSDDPSGRKAEALMRQAYAPFNRNRERLIVMDVKSAELTKYAANALLATKISFMNDMANLADALGADIEKVRQGIGSDRRIGYDFIYAGLGYGGSCFPKDVAAICHTARESGERLRVVEAVRSVNASQKQRFVERIAEHFGGSLEGREIALWGLTFKPATDDVREAPSRYIVRRLIALGASIRAHDPQVQSIEQLMPGESVARLGQRIRFVSDPMQAVRGADALVIATEWKVYRSPDFAALRKSLKKPVIFDGRNLFDPADMKRLGFHYQGVGRRAA</sequence>
<dbReference type="InterPro" id="IPR036291">
    <property type="entry name" value="NAD(P)-bd_dom_sf"/>
</dbReference>
<name>A0A7G9RL33_9BURK</name>
<evidence type="ECO:0000313" key="14">
    <source>
        <dbReference type="Proteomes" id="UP000515811"/>
    </source>
</evidence>
<dbReference type="PIRSF" id="PIRSF500134">
    <property type="entry name" value="UDPglc_DH_bac"/>
    <property type="match status" value="1"/>
</dbReference>
<evidence type="ECO:0000256" key="1">
    <source>
        <dbReference type="ARBA" id="ARBA00004701"/>
    </source>
</evidence>
<dbReference type="Proteomes" id="UP000515811">
    <property type="component" value="Chromosome"/>
</dbReference>
<evidence type="ECO:0000256" key="7">
    <source>
        <dbReference type="ARBA" id="ARBA00047473"/>
    </source>
</evidence>
<evidence type="ECO:0000256" key="10">
    <source>
        <dbReference type="PIRSR" id="PIRSR500134-2"/>
    </source>
</evidence>
<dbReference type="GO" id="GO:0003979">
    <property type="term" value="F:UDP-glucose 6-dehydrogenase activity"/>
    <property type="evidence" value="ECO:0007669"/>
    <property type="project" value="UniProtKB-EC"/>
</dbReference>
<evidence type="ECO:0000313" key="13">
    <source>
        <dbReference type="EMBL" id="QNN56308.1"/>
    </source>
</evidence>
<feature type="domain" description="UDP-glucose/GDP-mannose dehydrogenase C-terminal" evidence="12">
    <location>
        <begin position="331"/>
        <end position="440"/>
    </location>
</feature>
<keyword evidence="5 8" id="KW-0560">Oxidoreductase</keyword>
<dbReference type="GO" id="GO:0000271">
    <property type="term" value="P:polysaccharide biosynthetic process"/>
    <property type="evidence" value="ECO:0007669"/>
    <property type="project" value="InterPro"/>
</dbReference>
<dbReference type="Gene3D" id="1.20.5.100">
    <property type="entry name" value="Cytochrome c1, transmembrane anchor, C-terminal"/>
    <property type="match status" value="1"/>
</dbReference>
<evidence type="ECO:0000256" key="8">
    <source>
        <dbReference type="PIRNR" id="PIRNR000124"/>
    </source>
</evidence>
<feature type="binding site" evidence="11">
    <location>
        <position position="345"/>
    </location>
    <ligand>
        <name>NAD(+)</name>
        <dbReference type="ChEBI" id="CHEBI:57540"/>
    </ligand>
</feature>
<feature type="binding site" evidence="10">
    <location>
        <position position="338"/>
    </location>
    <ligand>
        <name>substrate</name>
    </ligand>
</feature>
<evidence type="ECO:0000256" key="2">
    <source>
        <dbReference type="ARBA" id="ARBA00006601"/>
    </source>
</evidence>
<feature type="binding site" evidence="11">
    <location>
        <position position="280"/>
    </location>
    <ligand>
        <name>NAD(+)</name>
        <dbReference type="ChEBI" id="CHEBI:57540"/>
    </ligand>
</feature>
<feature type="binding site" evidence="10">
    <location>
        <position position="221"/>
    </location>
    <ligand>
        <name>substrate</name>
    </ligand>
</feature>
<dbReference type="SUPFAM" id="SSF52413">
    <property type="entry name" value="UDP-glucose/GDP-mannose dehydrogenase C-terminal domain"/>
    <property type="match status" value="1"/>
</dbReference>
<dbReference type="InterPro" id="IPR001732">
    <property type="entry name" value="UDP-Glc/GDP-Man_DH_N"/>
</dbReference>
<dbReference type="Gene3D" id="3.40.50.720">
    <property type="entry name" value="NAD(P)-binding Rossmann-like Domain"/>
    <property type="match status" value="2"/>
</dbReference>
<dbReference type="RefSeq" id="WP_187596576.1">
    <property type="nucleotide sequence ID" value="NZ_CP060714.1"/>
</dbReference>
<protein>
    <recommendedName>
        <fullName evidence="4 8">UDP-glucose 6-dehydrogenase</fullName>
        <ecNumber evidence="3 8">1.1.1.22</ecNumber>
    </recommendedName>
</protein>
<evidence type="ECO:0000256" key="4">
    <source>
        <dbReference type="ARBA" id="ARBA00015132"/>
    </source>
</evidence>
<keyword evidence="14" id="KW-1185">Reference proteome</keyword>
<dbReference type="SUPFAM" id="SSF48179">
    <property type="entry name" value="6-phosphogluconate dehydrogenase C-terminal domain-like"/>
    <property type="match status" value="1"/>
</dbReference>
<comment type="similarity">
    <text evidence="2 8">Belongs to the UDP-glucose/GDP-mannose dehydrogenase family.</text>
</comment>
<dbReference type="InterPro" id="IPR036220">
    <property type="entry name" value="UDP-Glc/GDP-Man_DH_C_sf"/>
</dbReference>